<gene>
    <name evidence="9" type="ORF">WJX72_001544</name>
</gene>
<reference evidence="9 10" key="1">
    <citation type="journal article" date="2024" name="Nat. Commun.">
        <title>Phylogenomics reveals the evolutionary origins of lichenization in chlorophyte algae.</title>
        <authorList>
            <person name="Puginier C."/>
            <person name="Libourel C."/>
            <person name="Otte J."/>
            <person name="Skaloud P."/>
            <person name="Haon M."/>
            <person name="Grisel S."/>
            <person name="Petersen M."/>
            <person name="Berrin J.G."/>
            <person name="Delaux P.M."/>
            <person name="Dal Grande F."/>
            <person name="Keller J."/>
        </authorList>
    </citation>
    <scope>NUCLEOTIDE SEQUENCE [LARGE SCALE GENOMIC DNA]</scope>
    <source>
        <strain evidence="9 10">SAG 2043</strain>
    </source>
</reference>
<organism evidence="9 10">
    <name type="scientific">[Myrmecia] bisecta</name>
    <dbReference type="NCBI Taxonomy" id="41462"/>
    <lineage>
        <taxon>Eukaryota</taxon>
        <taxon>Viridiplantae</taxon>
        <taxon>Chlorophyta</taxon>
        <taxon>core chlorophytes</taxon>
        <taxon>Trebouxiophyceae</taxon>
        <taxon>Trebouxiales</taxon>
        <taxon>Trebouxiaceae</taxon>
        <taxon>Myrmecia</taxon>
    </lineage>
</organism>
<dbReference type="GO" id="GO:0005576">
    <property type="term" value="C:extracellular region"/>
    <property type="evidence" value="ECO:0007669"/>
    <property type="project" value="UniProtKB-SubCell"/>
</dbReference>
<dbReference type="PANTHER" id="PTHR11319:SF35">
    <property type="entry name" value="OUTER MEMBRANE PROTEIN PMPC-RELATED"/>
    <property type="match status" value="1"/>
</dbReference>
<dbReference type="InterPro" id="IPR011050">
    <property type="entry name" value="Pectin_lyase_fold/virulence"/>
</dbReference>
<keyword evidence="7" id="KW-0998">Cell outer membrane</keyword>
<dbReference type="AlphaFoldDB" id="A0AAW1PFQ7"/>
<evidence type="ECO:0000256" key="8">
    <source>
        <dbReference type="SAM" id="MobiDB-lite"/>
    </source>
</evidence>
<keyword evidence="4" id="KW-0964">Secreted</keyword>
<comment type="subcellular location">
    <subcellularLocation>
        <location evidence="1">Cell envelope</location>
    </subcellularLocation>
    <subcellularLocation>
        <location evidence="2">Cell outer membrane</location>
    </subcellularLocation>
    <subcellularLocation>
        <location evidence="3">Secreted</location>
    </subcellularLocation>
</comment>
<name>A0AAW1PFQ7_9CHLO</name>
<feature type="region of interest" description="Disordered" evidence="8">
    <location>
        <begin position="132"/>
        <end position="176"/>
    </location>
</feature>
<evidence type="ECO:0000256" key="1">
    <source>
        <dbReference type="ARBA" id="ARBA00004196"/>
    </source>
</evidence>
<feature type="compositionally biased region" description="Basic and acidic residues" evidence="8">
    <location>
        <begin position="66"/>
        <end position="84"/>
    </location>
</feature>
<protein>
    <submittedName>
        <fullName evidence="9">Uncharacterized protein</fullName>
    </submittedName>
</protein>
<proteinExistence type="predicted"/>
<evidence type="ECO:0000256" key="3">
    <source>
        <dbReference type="ARBA" id="ARBA00004613"/>
    </source>
</evidence>
<dbReference type="SUPFAM" id="SSF51126">
    <property type="entry name" value="Pectin lyase-like"/>
    <property type="match status" value="2"/>
</dbReference>
<keyword evidence="5" id="KW-0732">Signal</keyword>
<feature type="region of interest" description="Disordered" evidence="8">
    <location>
        <begin position="753"/>
        <end position="791"/>
    </location>
</feature>
<dbReference type="Pfam" id="PF02415">
    <property type="entry name" value="Chlam_PMP"/>
    <property type="match status" value="1"/>
</dbReference>
<dbReference type="Proteomes" id="UP001489004">
    <property type="component" value="Unassembled WGS sequence"/>
</dbReference>
<feature type="compositionally biased region" description="Low complexity" evidence="8">
    <location>
        <begin position="765"/>
        <end position="784"/>
    </location>
</feature>
<feature type="region of interest" description="Disordered" evidence="8">
    <location>
        <begin position="219"/>
        <end position="263"/>
    </location>
</feature>
<feature type="compositionally biased region" description="Basic residues" evidence="8">
    <location>
        <begin position="235"/>
        <end position="250"/>
    </location>
</feature>
<sequence>MSLEPVSRMQKLGRQAVPLSQNFSLRLSKGLEKVDPCNAPIGAVPAQVERHYGDEPENDPALAARVESEKAEEKRRARQEKQEVYRNQMHQRITGIAKQQISTHHDADAKKQAEAARKDRLRRFNEEVELRNLHREEELTDEAGGSPMGSVADTPRSRSAASAAVGPALRESGRAQQPLIMRHTVTPWRPAMQEQHKEGCQSPACGGVMGGESSVMSVERGDQAGASPPTDAGAKPRRANVSKGRGKQLRRPRECVQQQVDRSRTNDARTAALLAKVEEMKVTLPPLSPANADALASLTATLAQAAAPVPGTPTVQPGLVPSATPAPLGQPLPVAPTIPSGPLPPQTRCVINISGGTNGVLQDANITCTGPAAPVPFLGSADLGAFASKWTGATFTPSLTLVDSFLQLANVANVQIDQSSLTNVPGSLLITKSIVHITSSNFTLSQGSGAGALDIASQSLVTINSCQFRNNSGPAGGAISISDASTVIIASSGFANNANDASQGGALAITGGSVVNISSTYFLGNTAQRGGAIYMSSSSLAIKDSNFTNNVAQSTGGAIFQSDKGQGGGLYQSNCTGNITETRYSNNSALNGGGLYQNLGRGAIIGCSFDNNRANQAGGALLQNAANFDIISSNFTLNAAGTAGGAAYQNAAGSSISNSFFVSNSAGLGGAVYRNTCRGEITSCSFRTNVARAGGAIYENNSGNNIAQTEFTDNSADQGSTLYLNASVPRITGSLFNKSTVAGDAIFRNNVDSAAPATGGGASGGTTTTSTDGSGPPAAPGSSGQMVETGP</sequence>
<evidence type="ECO:0000313" key="10">
    <source>
        <dbReference type="Proteomes" id="UP001489004"/>
    </source>
</evidence>
<dbReference type="InterPro" id="IPR003368">
    <property type="entry name" value="POMP_repeat"/>
</dbReference>
<evidence type="ECO:0000256" key="4">
    <source>
        <dbReference type="ARBA" id="ARBA00022525"/>
    </source>
</evidence>
<evidence type="ECO:0000313" key="9">
    <source>
        <dbReference type="EMBL" id="KAK9808665.1"/>
    </source>
</evidence>
<evidence type="ECO:0000256" key="6">
    <source>
        <dbReference type="ARBA" id="ARBA00023136"/>
    </source>
</evidence>
<dbReference type="EMBL" id="JALJOR010000011">
    <property type="protein sequence ID" value="KAK9808665.1"/>
    <property type="molecule type" value="Genomic_DNA"/>
</dbReference>
<dbReference type="NCBIfam" id="TIGR01376">
    <property type="entry name" value="POMP_repeat"/>
    <property type="match status" value="1"/>
</dbReference>
<keyword evidence="10" id="KW-1185">Reference proteome</keyword>
<evidence type="ECO:0000256" key="2">
    <source>
        <dbReference type="ARBA" id="ARBA00004442"/>
    </source>
</evidence>
<feature type="region of interest" description="Disordered" evidence="8">
    <location>
        <begin position="50"/>
        <end position="86"/>
    </location>
</feature>
<dbReference type="PANTHER" id="PTHR11319">
    <property type="entry name" value="G PROTEIN-COUPLED RECEPTOR-RELATED"/>
    <property type="match status" value="1"/>
</dbReference>
<accession>A0AAW1PFQ7</accession>
<evidence type="ECO:0000256" key="5">
    <source>
        <dbReference type="ARBA" id="ARBA00022729"/>
    </source>
</evidence>
<keyword evidence="6" id="KW-0472">Membrane</keyword>
<comment type="caution">
    <text evidence="9">The sequence shown here is derived from an EMBL/GenBank/DDBJ whole genome shotgun (WGS) entry which is preliminary data.</text>
</comment>
<evidence type="ECO:0000256" key="7">
    <source>
        <dbReference type="ARBA" id="ARBA00023237"/>
    </source>
</evidence>